<dbReference type="Proteomes" id="UP000650466">
    <property type="component" value="Unassembled WGS sequence"/>
</dbReference>
<organism evidence="1 2">
    <name type="scientific">Paenibacillus sedimenti</name>
    <dbReference type="NCBI Taxonomy" id="2770274"/>
    <lineage>
        <taxon>Bacteria</taxon>
        <taxon>Bacillati</taxon>
        <taxon>Bacillota</taxon>
        <taxon>Bacilli</taxon>
        <taxon>Bacillales</taxon>
        <taxon>Paenibacillaceae</taxon>
        <taxon>Paenibacillus</taxon>
    </lineage>
</organism>
<keyword evidence="2" id="KW-1185">Reference proteome</keyword>
<gene>
    <name evidence="1" type="ORF">ICC18_14240</name>
</gene>
<dbReference type="InterPro" id="IPR046557">
    <property type="entry name" value="DUF6711"/>
</dbReference>
<evidence type="ECO:0000313" key="2">
    <source>
        <dbReference type="Proteomes" id="UP000650466"/>
    </source>
</evidence>
<dbReference type="RefSeq" id="WP_188175071.1">
    <property type="nucleotide sequence ID" value="NZ_JACVVD010000004.1"/>
</dbReference>
<name>A0A926QJ26_9BACL</name>
<evidence type="ECO:0000313" key="1">
    <source>
        <dbReference type="EMBL" id="MBD0381281.1"/>
    </source>
</evidence>
<dbReference type="Pfam" id="PF20458">
    <property type="entry name" value="DUF6711"/>
    <property type="match status" value="1"/>
</dbReference>
<comment type="caution">
    <text evidence="1">The sequence shown here is derived from an EMBL/GenBank/DDBJ whole genome shotgun (WGS) entry which is preliminary data.</text>
</comment>
<accession>A0A926QJ26</accession>
<dbReference type="EMBL" id="JACVVD010000004">
    <property type="protein sequence ID" value="MBD0381281.1"/>
    <property type="molecule type" value="Genomic_DNA"/>
</dbReference>
<dbReference type="AlphaFoldDB" id="A0A926QJ26"/>
<reference evidence="1" key="1">
    <citation type="submission" date="2020-09" db="EMBL/GenBank/DDBJ databases">
        <title>Draft Genome Sequence of Paenibacillus sp. WST5.</title>
        <authorList>
            <person name="Bao Z."/>
        </authorList>
    </citation>
    <scope>NUCLEOTIDE SEQUENCE</scope>
    <source>
        <strain evidence="1">WST5</strain>
    </source>
</reference>
<sequence>MAVLTIGTTEVSPSSLTVSVMDISKAERNALGTMIIERITTKRKLELSWSYLTAAQLQAIMGALSPVTFSVTYTDPVTNTSKTGTFYAGDRNVGMVDFQNGVPRYKEMRVSLVEV</sequence>
<proteinExistence type="predicted"/>
<protein>
    <submittedName>
        <fullName evidence="1">Uncharacterized protein</fullName>
    </submittedName>
</protein>